<protein>
    <submittedName>
        <fullName evidence="1">Uncharacterized protein</fullName>
    </submittedName>
</protein>
<proteinExistence type="predicted"/>
<organism evidence="1 4">
    <name type="scientific">Rotaria sordida</name>
    <dbReference type="NCBI Taxonomy" id="392033"/>
    <lineage>
        <taxon>Eukaryota</taxon>
        <taxon>Metazoa</taxon>
        <taxon>Spiralia</taxon>
        <taxon>Gnathifera</taxon>
        <taxon>Rotifera</taxon>
        <taxon>Eurotatoria</taxon>
        <taxon>Bdelloidea</taxon>
        <taxon>Philodinida</taxon>
        <taxon>Philodinidae</taxon>
        <taxon>Rotaria</taxon>
    </lineage>
</organism>
<evidence type="ECO:0000313" key="1">
    <source>
        <dbReference type="EMBL" id="CAF1474808.1"/>
    </source>
</evidence>
<dbReference type="Proteomes" id="UP000663874">
    <property type="component" value="Unassembled WGS sequence"/>
</dbReference>
<dbReference type="EMBL" id="CAJNOL010009867">
    <property type="protein sequence ID" value="CAF1646176.1"/>
    <property type="molecule type" value="Genomic_DNA"/>
</dbReference>
<comment type="caution">
    <text evidence="1">The sequence shown here is derived from an EMBL/GenBank/DDBJ whole genome shotgun (WGS) entry which is preliminary data.</text>
</comment>
<keyword evidence="5" id="KW-1185">Reference proteome</keyword>
<evidence type="ECO:0000313" key="5">
    <source>
        <dbReference type="Proteomes" id="UP000663870"/>
    </source>
</evidence>
<dbReference type="Proteomes" id="UP000663870">
    <property type="component" value="Unassembled WGS sequence"/>
</dbReference>
<reference evidence="1" key="1">
    <citation type="submission" date="2021-02" db="EMBL/GenBank/DDBJ databases">
        <authorList>
            <person name="Nowell W R."/>
        </authorList>
    </citation>
    <scope>NUCLEOTIDE SEQUENCE</scope>
</reference>
<evidence type="ECO:0000313" key="2">
    <source>
        <dbReference type="EMBL" id="CAF1646176.1"/>
    </source>
</evidence>
<gene>
    <name evidence="3" type="ORF">FNK824_LOCUS39142</name>
    <name evidence="2" type="ORF">JXQ802_LOCUS53917</name>
    <name evidence="1" type="ORF">PYM288_LOCUS37499</name>
</gene>
<dbReference type="AlphaFoldDB" id="A0A815RBL3"/>
<name>A0A815RBL3_9BILA</name>
<sequence>MLQILSSSSEQQEASFDNVLIDLNTSFDDCLRDFYSKMQILLQELPKEMFKDKLAHQFYQRRTSVIRRVQFLKQILQQSTQLQKYIVNIYNEYLSKQK</sequence>
<evidence type="ECO:0000313" key="4">
    <source>
        <dbReference type="Proteomes" id="UP000663854"/>
    </source>
</evidence>
<dbReference type="EMBL" id="CAJNOH010008182">
    <property type="protein sequence ID" value="CAF1474808.1"/>
    <property type="molecule type" value="Genomic_DNA"/>
</dbReference>
<dbReference type="Proteomes" id="UP000663854">
    <property type="component" value="Unassembled WGS sequence"/>
</dbReference>
<evidence type="ECO:0000313" key="3">
    <source>
        <dbReference type="EMBL" id="CAF4262770.1"/>
    </source>
</evidence>
<accession>A0A815RBL3</accession>
<dbReference type="EMBL" id="CAJOBE010024442">
    <property type="protein sequence ID" value="CAF4262770.1"/>
    <property type="molecule type" value="Genomic_DNA"/>
</dbReference>
<feature type="non-terminal residue" evidence="1">
    <location>
        <position position="98"/>
    </location>
</feature>